<evidence type="ECO:0000256" key="1">
    <source>
        <dbReference type="SAM" id="Phobius"/>
    </source>
</evidence>
<dbReference type="Pfam" id="PF18895">
    <property type="entry name" value="T4SS_pilin"/>
    <property type="match status" value="1"/>
</dbReference>
<evidence type="ECO:0000313" key="4">
    <source>
        <dbReference type="Proteomes" id="UP000177967"/>
    </source>
</evidence>
<comment type="caution">
    <text evidence="3">The sequence shown here is derived from an EMBL/GenBank/DDBJ whole genome shotgun (WGS) entry which is preliminary data.</text>
</comment>
<reference evidence="3 4" key="1">
    <citation type="journal article" date="2016" name="Nat. Commun.">
        <title>Thousands of microbial genomes shed light on interconnected biogeochemical processes in an aquifer system.</title>
        <authorList>
            <person name="Anantharaman K."/>
            <person name="Brown C.T."/>
            <person name="Hug L.A."/>
            <person name="Sharon I."/>
            <person name="Castelle C.J."/>
            <person name="Probst A.J."/>
            <person name="Thomas B.C."/>
            <person name="Singh A."/>
            <person name="Wilkins M.J."/>
            <person name="Karaoz U."/>
            <person name="Brodie E.L."/>
            <person name="Williams K.H."/>
            <person name="Hubbard S.S."/>
            <person name="Banfield J.F."/>
        </authorList>
    </citation>
    <scope>NUCLEOTIDE SEQUENCE [LARGE SCALE GENOMIC DNA]</scope>
</reference>
<feature type="transmembrane region" description="Helical" evidence="1">
    <location>
        <begin position="94"/>
        <end position="118"/>
    </location>
</feature>
<evidence type="ECO:0000256" key="2">
    <source>
        <dbReference type="SAM" id="SignalP"/>
    </source>
</evidence>
<dbReference type="STRING" id="1797513.A2782_03865"/>
<feature type="signal peptide" evidence="2">
    <location>
        <begin position="1"/>
        <end position="25"/>
    </location>
</feature>
<protein>
    <submittedName>
        <fullName evidence="3">Uncharacterized protein</fullName>
    </submittedName>
</protein>
<proteinExistence type="predicted"/>
<organism evidence="3 4">
    <name type="scientific">Candidatus Blackburnbacteria bacterium RIFCSPHIGHO2_01_FULL_43_15b</name>
    <dbReference type="NCBI Taxonomy" id="1797513"/>
    <lineage>
        <taxon>Bacteria</taxon>
        <taxon>Candidatus Blackburniibacteriota</taxon>
    </lineage>
</organism>
<dbReference type="AlphaFoldDB" id="A0A1G1UYF6"/>
<feature type="chain" id="PRO_5009580975" evidence="2">
    <location>
        <begin position="26"/>
        <end position="132"/>
    </location>
</feature>
<dbReference type="Proteomes" id="UP000177967">
    <property type="component" value="Unassembled WGS sequence"/>
</dbReference>
<accession>A0A1G1UYF6</accession>
<name>A0A1G1UYF6_9BACT</name>
<feature type="transmembrane region" description="Helical" evidence="1">
    <location>
        <begin position="49"/>
        <end position="73"/>
    </location>
</feature>
<keyword evidence="1" id="KW-0472">Membrane</keyword>
<keyword evidence="1" id="KW-1133">Transmembrane helix</keyword>
<keyword evidence="1" id="KW-0812">Transmembrane</keyword>
<sequence>MTKQTLNSLWTSSLALALSATPVAAAGEAKINIGTGAPSTTVAELTIGAIVSTAIKILVVVAAVLFFFWLVLGGIKWITSGGDKNKTEEARQQITSALVGLVVVFSAWAIAQLIKILFDVDLFNLTISRVGV</sequence>
<dbReference type="InterPro" id="IPR043993">
    <property type="entry name" value="T4SS_pilin"/>
</dbReference>
<keyword evidence="2" id="KW-0732">Signal</keyword>
<gene>
    <name evidence="3" type="ORF">A2782_03865</name>
</gene>
<dbReference type="EMBL" id="MHBW01000031">
    <property type="protein sequence ID" value="OGY08121.1"/>
    <property type="molecule type" value="Genomic_DNA"/>
</dbReference>
<evidence type="ECO:0000313" key="3">
    <source>
        <dbReference type="EMBL" id="OGY08121.1"/>
    </source>
</evidence>